<gene>
    <name evidence="1" type="ORF">RRG08_056824</name>
</gene>
<evidence type="ECO:0000313" key="2">
    <source>
        <dbReference type="Proteomes" id="UP001283361"/>
    </source>
</evidence>
<sequence length="95" mass="11366">MGKYQRPDLLDSQGSIENRFPERTRLFIGAERTRDELRFTRTYTMSQQECRSVTHWLLRTMLTIMHACKIMVLLTGTMFPDVLQRKLNSRDDKRK</sequence>
<protein>
    <submittedName>
        <fullName evidence="1">Uncharacterized protein</fullName>
    </submittedName>
</protein>
<comment type="caution">
    <text evidence="1">The sequence shown here is derived from an EMBL/GenBank/DDBJ whole genome shotgun (WGS) entry which is preliminary data.</text>
</comment>
<keyword evidence="2" id="KW-1185">Reference proteome</keyword>
<name>A0AAE1ABK8_9GAST</name>
<dbReference type="AlphaFoldDB" id="A0AAE1ABK8"/>
<reference evidence="1" key="1">
    <citation type="journal article" date="2023" name="G3 (Bethesda)">
        <title>A reference genome for the long-term kleptoplast-retaining sea slug Elysia crispata morphotype clarki.</title>
        <authorList>
            <person name="Eastman K.E."/>
            <person name="Pendleton A.L."/>
            <person name="Shaikh M.A."/>
            <person name="Suttiyut T."/>
            <person name="Ogas R."/>
            <person name="Tomko P."/>
            <person name="Gavelis G."/>
            <person name="Widhalm J.R."/>
            <person name="Wisecaver J.H."/>
        </authorList>
    </citation>
    <scope>NUCLEOTIDE SEQUENCE</scope>
    <source>
        <strain evidence="1">ECLA1</strain>
    </source>
</reference>
<accession>A0AAE1ABK8</accession>
<dbReference type="EMBL" id="JAWDGP010002185">
    <property type="protein sequence ID" value="KAK3784869.1"/>
    <property type="molecule type" value="Genomic_DNA"/>
</dbReference>
<dbReference type="Proteomes" id="UP001283361">
    <property type="component" value="Unassembled WGS sequence"/>
</dbReference>
<evidence type="ECO:0000313" key="1">
    <source>
        <dbReference type="EMBL" id="KAK3784869.1"/>
    </source>
</evidence>
<organism evidence="1 2">
    <name type="scientific">Elysia crispata</name>
    <name type="common">lettuce slug</name>
    <dbReference type="NCBI Taxonomy" id="231223"/>
    <lineage>
        <taxon>Eukaryota</taxon>
        <taxon>Metazoa</taxon>
        <taxon>Spiralia</taxon>
        <taxon>Lophotrochozoa</taxon>
        <taxon>Mollusca</taxon>
        <taxon>Gastropoda</taxon>
        <taxon>Heterobranchia</taxon>
        <taxon>Euthyneura</taxon>
        <taxon>Panpulmonata</taxon>
        <taxon>Sacoglossa</taxon>
        <taxon>Placobranchoidea</taxon>
        <taxon>Plakobranchidae</taxon>
        <taxon>Elysia</taxon>
    </lineage>
</organism>
<proteinExistence type="predicted"/>